<organism evidence="2 3">
    <name type="scientific">Ameyamaea chiangmaiensis</name>
    <dbReference type="NCBI Taxonomy" id="442969"/>
    <lineage>
        <taxon>Bacteria</taxon>
        <taxon>Pseudomonadati</taxon>
        <taxon>Pseudomonadota</taxon>
        <taxon>Alphaproteobacteria</taxon>
        <taxon>Acetobacterales</taxon>
        <taxon>Acetobacteraceae</taxon>
        <taxon>Ameyamaea</taxon>
    </lineage>
</organism>
<proteinExistence type="predicted"/>
<dbReference type="EMBL" id="JABXXR010000123">
    <property type="protein sequence ID" value="NVN41404.1"/>
    <property type="molecule type" value="Genomic_DNA"/>
</dbReference>
<dbReference type="RefSeq" id="WP_176614304.1">
    <property type="nucleotide sequence ID" value="NZ_JABXXR010000123.1"/>
</dbReference>
<sequence length="338" mass="35411">MTRSPSRFLLFAAIGVAVIVGGWVAGPRVEAVRPVVHLPTVPQDAQALTAFIDEEEAHAGPLRDDTRARIVWATPDSPHRTECSMVYLHGFSASQGEGGGLPAALARQFGCNLYLARLPGHGLAAPDAMAGLNAQTLADGAARALAIGNALGERTILIGTSTGGSLALLLASQVPERIGALVLWSPLVRERGNKLDLLFQPWGLWALRLLQNRGGAIVHKPSSSPVWASDLHVDGYRALAELTRGAMNARTFGAVTAPTFVGYYYRDEAHQDQTVSVAAIKGMAGALGTPADRKRVVDFPDAGTHVIPFPGLSQASAGVEAASADFLRTVVGLTPAAP</sequence>
<dbReference type="InterPro" id="IPR029058">
    <property type="entry name" value="AB_hydrolase_fold"/>
</dbReference>
<dbReference type="GO" id="GO:0016787">
    <property type="term" value="F:hydrolase activity"/>
    <property type="evidence" value="ECO:0007669"/>
    <property type="project" value="UniProtKB-KW"/>
</dbReference>
<dbReference type="Pfam" id="PF12146">
    <property type="entry name" value="Hydrolase_4"/>
    <property type="match status" value="1"/>
</dbReference>
<dbReference type="SUPFAM" id="SSF53474">
    <property type="entry name" value="alpha/beta-Hydrolases"/>
    <property type="match status" value="1"/>
</dbReference>
<feature type="domain" description="Serine aminopeptidase S33" evidence="1">
    <location>
        <begin position="85"/>
        <end position="215"/>
    </location>
</feature>
<reference evidence="2 3" key="1">
    <citation type="submission" date="2020-06" db="EMBL/GenBank/DDBJ databases">
        <title>Description of novel acetic acid bacteria.</title>
        <authorList>
            <person name="Sombolestani A."/>
        </authorList>
    </citation>
    <scope>NUCLEOTIDE SEQUENCE [LARGE SCALE GENOMIC DNA]</scope>
    <source>
        <strain evidence="2 3">LMG 27010</strain>
    </source>
</reference>
<dbReference type="AlphaFoldDB" id="A0A850PBE0"/>
<keyword evidence="3" id="KW-1185">Reference proteome</keyword>
<evidence type="ECO:0000313" key="3">
    <source>
        <dbReference type="Proteomes" id="UP000585665"/>
    </source>
</evidence>
<evidence type="ECO:0000259" key="1">
    <source>
        <dbReference type="Pfam" id="PF12146"/>
    </source>
</evidence>
<protein>
    <submittedName>
        <fullName evidence="2">Alpha/beta hydrolase</fullName>
    </submittedName>
</protein>
<gene>
    <name evidence="2" type="ORF">HUK82_12635</name>
</gene>
<evidence type="ECO:0000313" key="2">
    <source>
        <dbReference type="EMBL" id="NVN41404.1"/>
    </source>
</evidence>
<comment type="caution">
    <text evidence="2">The sequence shown here is derived from an EMBL/GenBank/DDBJ whole genome shotgun (WGS) entry which is preliminary data.</text>
</comment>
<keyword evidence="2" id="KW-0378">Hydrolase</keyword>
<dbReference type="Gene3D" id="3.40.50.1820">
    <property type="entry name" value="alpha/beta hydrolase"/>
    <property type="match status" value="1"/>
</dbReference>
<dbReference type="Proteomes" id="UP000585665">
    <property type="component" value="Unassembled WGS sequence"/>
</dbReference>
<name>A0A850PBE0_9PROT</name>
<accession>A0A850PBE0</accession>
<dbReference type="InterPro" id="IPR022742">
    <property type="entry name" value="Hydrolase_4"/>
</dbReference>